<dbReference type="EMBL" id="KX810825">
    <property type="protein sequence ID" value="APA22771.1"/>
    <property type="molecule type" value="Genomic_DNA"/>
</dbReference>
<dbReference type="AlphaFoldDB" id="A0A077W3L2"/>
<keyword evidence="2" id="KW-0614">Plasmid</keyword>
<sequence length="278" mass="31159">MKINWKIISISTLLLHLHAAAAPHQEKEHRKDAFSSAAQKSDSLISAKAELINGRWFINGKYRPVLKTSMTKTNFLEIMNVSNKESLFIVIPKLEYNIIAKNKILLNEKIALSEGTSGKSIVWVEPKSSLTISFINDLANTPLQAIVSITRNNKDIIAIFGPDQGKGFTLPGNTSNDQVSVPDYSDLNIKKLNIPQSVGNPVTINPKEKNYLLVGQGKYEILSLPKYQHLVFSEPVYIEKRKNILGGYGYWTKETILYPGESLSFITSAKNNLRKRDD</sequence>
<gene>
    <name evidence="4" type="ORF">A3V89_25195</name>
    <name evidence="3" type="ORF">ELS01_25870</name>
</gene>
<protein>
    <recommendedName>
        <fullName evidence="5">IncH1 plasmid conjugative transfer protein</fullName>
    </recommendedName>
</protein>
<organism evidence="3">
    <name type="scientific">Salmonella typhimurium</name>
    <dbReference type="NCBI Taxonomy" id="90371"/>
    <lineage>
        <taxon>Bacteria</taxon>
        <taxon>Pseudomonadati</taxon>
        <taxon>Pseudomonadota</taxon>
        <taxon>Gammaproteobacteria</taxon>
        <taxon>Enterobacterales</taxon>
        <taxon>Enterobacteriaceae</taxon>
        <taxon>Salmonella</taxon>
    </lineage>
</organism>
<evidence type="ECO:0000313" key="4">
    <source>
        <dbReference type="EMBL" id="EDA7616046.1"/>
    </source>
</evidence>
<dbReference type="EMBL" id="AAHUQY010000050">
    <property type="protein sequence ID" value="ECA5343805.1"/>
    <property type="molecule type" value="Genomic_DNA"/>
</dbReference>
<name>A0A077W3L2_SALTM</name>
<dbReference type="EMBL" id="AALLDS010000064">
    <property type="protein sequence ID" value="EDA7616046.1"/>
    <property type="molecule type" value="Genomic_DNA"/>
</dbReference>
<accession>A0A077W3L2</accession>
<reference evidence="2" key="1">
    <citation type="journal article" date="2016" name="Sci. Rep.">
        <title>Isolation and plasmid characterization of carbapenemase (IMP-4) producing Salmonella enterica Typhimurium from cats.</title>
        <authorList>
            <person name="Abraham S."/>
            <person name="O'Dea M."/>
            <person name="Trott D.J."/>
            <person name="Abraham R.J."/>
            <person name="Hughes D."/>
            <person name="Pang S."/>
            <person name="McKew G."/>
            <person name="Cheong E.Y."/>
            <person name="Merlino J."/>
            <person name="Saputra S."/>
            <person name="Malik R."/>
            <person name="Gottlieb T."/>
        </authorList>
    </citation>
    <scope>NUCLEOTIDE SEQUENCE</scope>
    <source>
        <strain evidence="2">MU1</strain>
        <plasmid evidence="2">pIMP4-SEM1</plasmid>
    </source>
</reference>
<geneLocation type="plasmid" evidence="2">
    <name>pIMP4-SEM1</name>
</geneLocation>
<keyword evidence="1" id="KW-0732">Signal</keyword>
<evidence type="ECO:0008006" key="5">
    <source>
        <dbReference type="Google" id="ProtNLM"/>
    </source>
</evidence>
<feature type="chain" id="PRO_5009035535" description="IncH1 plasmid conjugative transfer protein" evidence="1">
    <location>
        <begin position="22"/>
        <end position="278"/>
    </location>
</feature>
<evidence type="ECO:0000313" key="3">
    <source>
        <dbReference type="EMBL" id="ECA5343805.1"/>
    </source>
</evidence>
<dbReference type="RefSeq" id="WP_000700976.1">
    <property type="nucleotide sequence ID" value="NC_024983.1"/>
</dbReference>
<evidence type="ECO:0000313" key="2">
    <source>
        <dbReference type="EMBL" id="APA22771.1"/>
    </source>
</evidence>
<proteinExistence type="predicted"/>
<feature type="signal peptide" evidence="1">
    <location>
        <begin position="1"/>
        <end position="21"/>
    </location>
</feature>
<reference evidence="3" key="2">
    <citation type="submission" date="2018-12" db="EMBL/GenBank/DDBJ databases">
        <authorList>
            <person name="Ashton P.M."/>
            <person name="Dallman T."/>
            <person name="Nair S."/>
            <person name="De Pinna E."/>
            <person name="Peters T."/>
            <person name="Grant K."/>
        </authorList>
    </citation>
    <scope>NUCLEOTIDE SEQUENCE</scope>
    <source>
        <strain evidence="4">116039</strain>
        <strain evidence="3">582921</strain>
    </source>
</reference>
<evidence type="ECO:0000256" key="1">
    <source>
        <dbReference type="SAM" id="SignalP"/>
    </source>
</evidence>